<evidence type="ECO:0000256" key="2">
    <source>
        <dbReference type="RuleBase" id="RU000628"/>
    </source>
</evidence>
<reference evidence="5 6" key="1">
    <citation type="submission" date="2020-02" db="EMBL/GenBank/DDBJ databases">
        <authorList>
            <person name="Ma Q."/>
            <person name="Huang Y."/>
            <person name="Song X."/>
            <person name="Pei D."/>
        </authorList>
    </citation>
    <scope>NUCLEOTIDE SEQUENCE [LARGE SCALE GENOMIC DNA]</scope>
    <source>
        <strain evidence="5">Sxm20200214</strain>
        <tissue evidence="5">Leaf</tissue>
    </source>
</reference>
<dbReference type="InterPro" id="IPR016140">
    <property type="entry name" value="Bifunc_inhib/LTP/seed_store"/>
</dbReference>
<evidence type="ECO:0000256" key="1">
    <source>
        <dbReference type="ARBA" id="ARBA00009748"/>
    </source>
</evidence>
<evidence type="ECO:0000256" key="3">
    <source>
        <dbReference type="SAM" id="SignalP"/>
    </source>
</evidence>
<dbReference type="InterPro" id="IPR036312">
    <property type="entry name" value="Bifun_inhib/LTP/seed_sf"/>
</dbReference>
<feature type="chain" id="PRO_5036457014" description="Non-specific lipid-transfer protein" evidence="3">
    <location>
        <begin position="28"/>
        <end position="120"/>
    </location>
</feature>
<dbReference type="GO" id="GO:0008289">
    <property type="term" value="F:lipid binding"/>
    <property type="evidence" value="ECO:0007669"/>
    <property type="project" value="UniProtKB-KW"/>
</dbReference>
<dbReference type="SUPFAM" id="SSF47699">
    <property type="entry name" value="Bifunctional inhibitor/lipid-transfer protein/seed storage 2S albumin"/>
    <property type="match status" value="1"/>
</dbReference>
<gene>
    <name evidence="5" type="ORF">Bca52824_091915</name>
</gene>
<name>A0A8X7TE97_BRACI</name>
<keyword evidence="2" id="KW-0446">Lipid-binding</keyword>
<comment type="function">
    <text evidence="2">Plant non-specific lipid-transfer proteins transfer phospholipids as well as galactolipids across membranes. May play a role in wax or cutin deposition in the cell walls of expanding epidermal cells and certain secretory tissues.</text>
</comment>
<organism evidence="5 6">
    <name type="scientific">Brassica carinata</name>
    <name type="common">Ethiopian mustard</name>
    <name type="synonym">Abyssinian cabbage</name>
    <dbReference type="NCBI Taxonomy" id="52824"/>
    <lineage>
        <taxon>Eukaryota</taxon>
        <taxon>Viridiplantae</taxon>
        <taxon>Streptophyta</taxon>
        <taxon>Embryophyta</taxon>
        <taxon>Tracheophyta</taxon>
        <taxon>Spermatophyta</taxon>
        <taxon>Magnoliopsida</taxon>
        <taxon>eudicotyledons</taxon>
        <taxon>Gunneridae</taxon>
        <taxon>Pentapetalae</taxon>
        <taxon>rosids</taxon>
        <taxon>malvids</taxon>
        <taxon>Brassicales</taxon>
        <taxon>Brassicaceae</taxon>
        <taxon>Brassiceae</taxon>
        <taxon>Brassica</taxon>
    </lineage>
</organism>
<evidence type="ECO:0000313" key="6">
    <source>
        <dbReference type="Proteomes" id="UP000886595"/>
    </source>
</evidence>
<proteinExistence type="inferred from homology"/>
<dbReference type="PRINTS" id="PR00382">
    <property type="entry name" value="LIPIDTRNSFER"/>
</dbReference>
<sequence length="120" mass="12680">MRNIASKTHTMLLVMITLLMVIAYHEGEAISCSQVNMYLVPCLSYLRSGGNPSQQCCGGLNSLKAAAPGKADRQTACQCLKSASNTVPGINDDNSKQLPAKCGVDIGVPFSKSVDCNSIN</sequence>
<keyword evidence="6" id="KW-1185">Reference proteome</keyword>
<comment type="caution">
    <text evidence="5">The sequence shown here is derived from an EMBL/GenBank/DDBJ whole genome shotgun (WGS) entry which is preliminary data.</text>
</comment>
<dbReference type="Proteomes" id="UP000886595">
    <property type="component" value="Unassembled WGS sequence"/>
</dbReference>
<dbReference type="AlphaFoldDB" id="A0A8X7TE97"/>
<dbReference type="PANTHER" id="PTHR33076">
    <property type="entry name" value="NON-SPECIFIC LIPID-TRANSFER PROTEIN 2-RELATED"/>
    <property type="match status" value="1"/>
</dbReference>
<dbReference type="CDD" id="cd01960">
    <property type="entry name" value="nsLTP1"/>
    <property type="match status" value="1"/>
</dbReference>
<protein>
    <recommendedName>
        <fullName evidence="2">Non-specific lipid-transfer protein</fullName>
    </recommendedName>
</protein>
<dbReference type="InterPro" id="IPR000528">
    <property type="entry name" value="Plant_nsLTP"/>
</dbReference>
<dbReference type="Gene3D" id="1.10.110.10">
    <property type="entry name" value="Plant lipid-transfer and hydrophobic proteins"/>
    <property type="match status" value="1"/>
</dbReference>
<dbReference type="EMBL" id="JAAMPC010001607">
    <property type="protein sequence ID" value="KAG2238845.1"/>
    <property type="molecule type" value="Genomic_DNA"/>
</dbReference>
<dbReference type="OrthoDB" id="649864at2759"/>
<dbReference type="Pfam" id="PF00234">
    <property type="entry name" value="Tryp_alpha_amyl"/>
    <property type="match status" value="1"/>
</dbReference>
<keyword evidence="2" id="KW-0813">Transport</keyword>
<dbReference type="SMART" id="SM00499">
    <property type="entry name" value="AAI"/>
    <property type="match status" value="1"/>
</dbReference>
<feature type="signal peptide" evidence="3">
    <location>
        <begin position="1"/>
        <end position="27"/>
    </location>
</feature>
<dbReference type="GO" id="GO:0006869">
    <property type="term" value="P:lipid transport"/>
    <property type="evidence" value="ECO:0007669"/>
    <property type="project" value="InterPro"/>
</dbReference>
<accession>A0A8X7TE97</accession>
<evidence type="ECO:0000313" key="5">
    <source>
        <dbReference type="EMBL" id="KAG2238845.1"/>
    </source>
</evidence>
<feature type="domain" description="Bifunctional inhibitor/plant lipid transfer protein/seed storage helical" evidence="4">
    <location>
        <begin position="32"/>
        <end position="116"/>
    </location>
</feature>
<comment type="similarity">
    <text evidence="1 2">Belongs to the plant LTP family.</text>
</comment>
<keyword evidence="3" id="KW-0732">Signal</keyword>
<dbReference type="PROSITE" id="PS00597">
    <property type="entry name" value="PLANT_LTP"/>
    <property type="match status" value="1"/>
</dbReference>
<evidence type="ECO:0000259" key="4">
    <source>
        <dbReference type="SMART" id="SM00499"/>
    </source>
</evidence>